<comment type="caution">
    <text evidence="1">The sequence shown here is derived from an EMBL/GenBank/DDBJ whole genome shotgun (WGS) entry which is preliminary data.</text>
</comment>
<evidence type="ECO:0000313" key="1">
    <source>
        <dbReference type="EMBL" id="OLU41543.1"/>
    </source>
</evidence>
<protein>
    <submittedName>
        <fullName evidence="1">Uncharacterized protein</fullName>
    </submittedName>
</protein>
<dbReference type="GeneID" id="82202236"/>
<dbReference type="AlphaFoldDB" id="A0A1U7NHQ6"/>
<dbReference type="SUPFAM" id="SSF75169">
    <property type="entry name" value="DsrEFH-like"/>
    <property type="match status" value="1"/>
</dbReference>
<dbReference type="OrthoDB" id="9801500at2"/>
<dbReference type="InterPro" id="IPR027396">
    <property type="entry name" value="DsrEFH-like"/>
</dbReference>
<proteinExistence type="predicted"/>
<accession>A0A1U7NHQ6</accession>
<dbReference type="Proteomes" id="UP000186341">
    <property type="component" value="Unassembled WGS sequence"/>
</dbReference>
<dbReference type="EMBL" id="MPJW01000081">
    <property type="protein sequence ID" value="OLU41543.1"/>
    <property type="molecule type" value="Genomic_DNA"/>
</dbReference>
<reference evidence="1 2" key="1">
    <citation type="submission" date="2016-11" db="EMBL/GenBank/DDBJ databases">
        <title>Description of two novel members of the family Erysipelotrichaceae: Ileibacterium lipovorans gen. nov., sp. nov. and Dubosiella newyorkensis, gen. nov., sp. nov.</title>
        <authorList>
            <person name="Cox L.M."/>
            <person name="Sohn J."/>
            <person name="Tyrrell K.L."/>
            <person name="Citron D.M."/>
            <person name="Lawson P.A."/>
            <person name="Patel N.B."/>
            <person name="Iizumi T."/>
            <person name="Perez-Perez G.I."/>
            <person name="Goldstein E.J."/>
            <person name="Blaser M.J."/>
        </authorList>
    </citation>
    <scope>NUCLEOTIDE SEQUENCE [LARGE SCALE GENOMIC DNA]</scope>
    <source>
        <strain evidence="1 2">NYU-BL-A3</strain>
    </source>
</reference>
<organism evidence="1 2">
    <name type="scientific">Ileibacterium valens</name>
    <dbReference type="NCBI Taxonomy" id="1862668"/>
    <lineage>
        <taxon>Bacteria</taxon>
        <taxon>Bacillati</taxon>
        <taxon>Bacillota</taxon>
        <taxon>Erysipelotrichia</taxon>
        <taxon>Erysipelotrichales</taxon>
        <taxon>Erysipelotrichaceae</taxon>
        <taxon>Ileibacterium</taxon>
    </lineage>
</organism>
<sequence>MSKIVILNSSRFGQGNPRLGEKLMNDFFESLANMESLPDAILFYNSAVNLACVEPGILNPLKSIEKRGCRLMISASSLDFYNLNKDLKAGSIASMEEMTEIMMNAESVIKP</sequence>
<evidence type="ECO:0000313" key="2">
    <source>
        <dbReference type="Proteomes" id="UP000186341"/>
    </source>
</evidence>
<gene>
    <name evidence="1" type="ORF">BO222_03220</name>
</gene>
<keyword evidence="2" id="KW-1185">Reference proteome</keyword>
<dbReference type="RefSeq" id="WP_075818285.1">
    <property type="nucleotide sequence ID" value="NZ_CAJUTZ010000016.1"/>
</dbReference>
<name>A0A1U7NHQ6_9FIRM</name>